<organism evidence="1 2">
    <name type="scientific">Rhodopirellula baltica SH28</name>
    <dbReference type="NCBI Taxonomy" id="993517"/>
    <lineage>
        <taxon>Bacteria</taxon>
        <taxon>Pseudomonadati</taxon>
        <taxon>Planctomycetota</taxon>
        <taxon>Planctomycetia</taxon>
        <taxon>Pirellulales</taxon>
        <taxon>Pirellulaceae</taxon>
        <taxon>Rhodopirellula</taxon>
    </lineage>
</organism>
<evidence type="ECO:0000313" key="1">
    <source>
        <dbReference type="EMBL" id="EKK00163.1"/>
    </source>
</evidence>
<dbReference type="PROSITE" id="PS00018">
    <property type="entry name" value="EF_HAND_1"/>
    <property type="match status" value="2"/>
</dbReference>
<accession>K5DCJ4</accession>
<protein>
    <submittedName>
        <fullName evidence="1">Uncharacterized protein</fullName>
    </submittedName>
</protein>
<dbReference type="InterPro" id="IPR011992">
    <property type="entry name" value="EF-hand-dom_pair"/>
</dbReference>
<gene>
    <name evidence="1" type="ORF">RBSH_04499</name>
</gene>
<sequence length="311" mass="34704">MAIDSRTASNGIFEMWNLFHRSSIVLMVAFCAQAPGVQAADFVFEEREPNSPAATETGTKYPEQIVDRLFEMSVSDPSPVIRVNALQACANIPDGGDRLNDAFEQCLDASDLFVRLNAIQMLDRVELKPQRKVDAAIDYLEMRYQNPDRRTPLSHRSMAPAVDVLTKHSDIANATLAERLQATGPMTLLHLQLAGVLNLNVVENVDCLTELSKSGDQGIRGEVVSLWSKYLASVATPLPQSDLGEKLKDVAPKLLSYAEKIISRYDKDESKSLDEREWKQMLMSPASADLNQDKIITIEEYALHMHNRSKK</sequence>
<reference evidence="1 2" key="1">
    <citation type="journal article" date="2013" name="Mar. Genomics">
        <title>Expression of sulfatases in Rhodopirellula baltica and the diversity of sulfatases in the genus Rhodopirellula.</title>
        <authorList>
            <person name="Wegner C.E."/>
            <person name="Richter-Heitmann T."/>
            <person name="Klindworth A."/>
            <person name="Klockow C."/>
            <person name="Richter M."/>
            <person name="Achstetter T."/>
            <person name="Glockner F.O."/>
            <person name="Harder J."/>
        </authorList>
    </citation>
    <scope>NUCLEOTIDE SEQUENCE [LARGE SCALE GENOMIC DNA]</scope>
    <source>
        <strain evidence="1 2">SH28</strain>
    </source>
</reference>
<dbReference type="EMBL" id="AMCW01000133">
    <property type="protein sequence ID" value="EKK00163.1"/>
    <property type="molecule type" value="Genomic_DNA"/>
</dbReference>
<dbReference type="Gene3D" id="1.25.10.10">
    <property type="entry name" value="Leucine-rich Repeat Variant"/>
    <property type="match status" value="1"/>
</dbReference>
<dbReference type="Proteomes" id="UP000007993">
    <property type="component" value="Unassembled WGS sequence"/>
</dbReference>
<dbReference type="InterPro" id="IPR011989">
    <property type="entry name" value="ARM-like"/>
</dbReference>
<dbReference type="InterPro" id="IPR018247">
    <property type="entry name" value="EF_Hand_1_Ca_BS"/>
</dbReference>
<dbReference type="SUPFAM" id="SSF47473">
    <property type="entry name" value="EF-hand"/>
    <property type="match status" value="1"/>
</dbReference>
<dbReference type="InterPro" id="IPR016024">
    <property type="entry name" value="ARM-type_fold"/>
</dbReference>
<dbReference type="AlphaFoldDB" id="K5DCJ4"/>
<evidence type="ECO:0000313" key="2">
    <source>
        <dbReference type="Proteomes" id="UP000007993"/>
    </source>
</evidence>
<dbReference type="PATRIC" id="fig|993517.3.peg.4892"/>
<name>K5DCJ4_RHOBT</name>
<comment type="caution">
    <text evidence="1">The sequence shown here is derived from an EMBL/GenBank/DDBJ whole genome shotgun (WGS) entry which is preliminary data.</text>
</comment>
<dbReference type="SUPFAM" id="SSF48371">
    <property type="entry name" value="ARM repeat"/>
    <property type="match status" value="1"/>
</dbReference>
<proteinExistence type="predicted"/>